<keyword evidence="1" id="KW-1133">Transmembrane helix</keyword>
<feature type="transmembrane region" description="Helical" evidence="1">
    <location>
        <begin position="47"/>
        <end position="67"/>
    </location>
</feature>
<protein>
    <submittedName>
        <fullName evidence="3">Urease accessory protein UreJ</fullName>
    </submittedName>
</protein>
<dbReference type="Pfam" id="PF04955">
    <property type="entry name" value="HupE_UreJ"/>
    <property type="match status" value="1"/>
</dbReference>
<evidence type="ECO:0000313" key="4">
    <source>
        <dbReference type="Proteomes" id="UP000287563"/>
    </source>
</evidence>
<dbReference type="Proteomes" id="UP000287563">
    <property type="component" value="Unassembled WGS sequence"/>
</dbReference>
<name>A0A3S3SXX9_9GAMM</name>
<evidence type="ECO:0000256" key="1">
    <source>
        <dbReference type="SAM" id="Phobius"/>
    </source>
</evidence>
<dbReference type="AlphaFoldDB" id="A0A3S3SXX9"/>
<organism evidence="3 4">
    <name type="scientific">Photobacterium chitinilyticum</name>
    <dbReference type="NCBI Taxonomy" id="2485123"/>
    <lineage>
        <taxon>Bacteria</taxon>
        <taxon>Pseudomonadati</taxon>
        <taxon>Pseudomonadota</taxon>
        <taxon>Gammaproteobacteria</taxon>
        <taxon>Vibrionales</taxon>
        <taxon>Vibrionaceae</taxon>
        <taxon>Photobacterium</taxon>
    </lineage>
</organism>
<feature type="signal peptide" evidence="2">
    <location>
        <begin position="1"/>
        <end position="28"/>
    </location>
</feature>
<feature type="chain" id="PRO_5018534765" evidence="2">
    <location>
        <begin position="29"/>
        <end position="202"/>
    </location>
</feature>
<proteinExistence type="predicted"/>
<keyword evidence="1" id="KW-0812">Transmembrane</keyword>
<dbReference type="OrthoDB" id="9808192at2"/>
<evidence type="ECO:0000256" key="2">
    <source>
        <dbReference type="SAM" id="SignalP"/>
    </source>
</evidence>
<keyword evidence="4" id="KW-1185">Reference proteome</keyword>
<feature type="transmembrane region" description="Helical" evidence="1">
    <location>
        <begin position="159"/>
        <end position="178"/>
    </location>
</feature>
<reference evidence="3 4" key="1">
    <citation type="submission" date="2018-11" db="EMBL/GenBank/DDBJ databases">
        <title>Photobacterium sp. BEI247 sp. nov., a marine bacterium isolated from Yongle Blue Hole in the South China Sea.</title>
        <authorList>
            <person name="Wang X."/>
        </authorList>
    </citation>
    <scope>NUCLEOTIDE SEQUENCE [LARGE SCALE GENOMIC DNA]</scope>
    <source>
        <strain evidence="4">BEI247</strain>
    </source>
</reference>
<sequence length="202" mass="21268">MANLNITRSTFIICSTLATLLASGTTMAHSGHDLIDSGLFSSFMSGVTHPLTGLDHLVMLIGVGLIASQYKQRYQQLRVVLAAMLSMVFGLGFGALSGFAAGIEAMIVTSLYVAALAVYCRHRSGGSKWSVALSALAVITVMFHGWVHGLEASASNLMAFAPGMLVSAGLLAMTGYQLGQYITPKWQSVLLVTSSTLLAFTS</sequence>
<comment type="caution">
    <text evidence="3">The sequence shown here is derived from an EMBL/GenBank/DDBJ whole genome shotgun (WGS) entry which is preliminary data.</text>
</comment>
<gene>
    <name evidence="3" type="ORF">EDI28_16355</name>
</gene>
<dbReference type="InterPro" id="IPR007038">
    <property type="entry name" value="HupE_UreJ"/>
</dbReference>
<accession>A0A3S3SXX9</accession>
<keyword evidence="1" id="KW-0472">Membrane</keyword>
<feature type="transmembrane region" description="Helical" evidence="1">
    <location>
        <begin position="105"/>
        <end position="122"/>
    </location>
</feature>
<dbReference type="PIRSF" id="PIRSF016919">
    <property type="entry name" value="HupE_UreJ"/>
    <property type="match status" value="1"/>
</dbReference>
<keyword evidence="2" id="KW-0732">Signal</keyword>
<evidence type="ECO:0000313" key="3">
    <source>
        <dbReference type="EMBL" id="RWX54653.1"/>
    </source>
</evidence>
<dbReference type="EMBL" id="RJLM01000006">
    <property type="protein sequence ID" value="RWX54653.1"/>
    <property type="molecule type" value="Genomic_DNA"/>
</dbReference>
<feature type="transmembrane region" description="Helical" evidence="1">
    <location>
        <begin position="79"/>
        <end position="99"/>
    </location>
</feature>
<dbReference type="RefSeq" id="WP_128784922.1">
    <property type="nucleotide sequence ID" value="NZ_JAKJSG010000029.1"/>
</dbReference>
<feature type="transmembrane region" description="Helical" evidence="1">
    <location>
        <begin position="129"/>
        <end position="147"/>
    </location>
</feature>